<evidence type="ECO:0000256" key="6">
    <source>
        <dbReference type="SAM" id="Phobius"/>
    </source>
</evidence>
<sequence>MSRKGFTLIEFLVVFFVIGLVGTLAVVAVDAARSKQRDAARLSNVRQIQSAVEDFFVENNRYPTGQSIPLGNAQAVCLATDDFQGVCDVAATNVILRVVPAQLSSGLKGYSSCGGVTNAFCYTNVQEGATYTIQFELENTVPLTKLSRGLNCATPDGMKAGACPPVSTP</sequence>
<reference evidence="7 8" key="1">
    <citation type="journal article" date="2015" name="Nature">
        <title>rRNA introns, odd ribosomes, and small enigmatic genomes across a large radiation of phyla.</title>
        <authorList>
            <person name="Brown C.T."/>
            <person name="Hug L.A."/>
            <person name="Thomas B.C."/>
            <person name="Sharon I."/>
            <person name="Castelle C.J."/>
            <person name="Singh A."/>
            <person name="Wilkins M.J."/>
            <person name="Williams K.H."/>
            <person name="Banfield J.F."/>
        </authorList>
    </citation>
    <scope>NUCLEOTIDE SEQUENCE [LARGE SCALE GENOMIC DNA]</scope>
</reference>
<evidence type="ECO:0000313" key="8">
    <source>
        <dbReference type="Proteomes" id="UP000034616"/>
    </source>
</evidence>
<evidence type="ECO:0000256" key="4">
    <source>
        <dbReference type="ARBA" id="ARBA00022989"/>
    </source>
</evidence>
<gene>
    <name evidence="7" type="ORF">UU35_C0010G0014</name>
</gene>
<dbReference type="Pfam" id="PF07963">
    <property type="entry name" value="N_methyl"/>
    <property type="match status" value="1"/>
</dbReference>
<dbReference type="GO" id="GO:0015628">
    <property type="term" value="P:protein secretion by the type II secretion system"/>
    <property type="evidence" value="ECO:0007669"/>
    <property type="project" value="InterPro"/>
</dbReference>
<feature type="transmembrane region" description="Helical" evidence="6">
    <location>
        <begin position="6"/>
        <end position="29"/>
    </location>
</feature>
<dbReference type="InterPro" id="IPR000983">
    <property type="entry name" value="Bac_GSPG_pilin"/>
</dbReference>
<comment type="caution">
    <text evidence="7">The sequence shown here is derived from an EMBL/GenBank/DDBJ whole genome shotgun (WGS) entry which is preliminary data.</text>
</comment>
<dbReference type="PRINTS" id="PR00813">
    <property type="entry name" value="BCTERIALGSPG"/>
</dbReference>
<keyword evidence="2" id="KW-0488">Methylation</keyword>
<evidence type="ECO:0000256" key="5">
    <source>
        <dbReference type="ARBA" id="ARBA00023136"/>
    </source>
</evidence>
<dbReference type="PROSITE" id="PS00409">
    <property type="entry name" value="PROKAR_NTER_METHYL"/>
    <property type="match status" value="1"/>
</dbReference>
<organism evidence="7 8">
    <name type="scientific">Candidatus Uhrbacteria bacterium GW2011_GWC2_41_11</name>
    <dbReference type="NCBI Taxonomy" id="1618985"/>
    <lineage>
        <taxon>Bacteria</taxon>
        <taxon>Candidatus Uhriibacteriota</taxon>
    </lineage>
</organism>
<dbReference type="Gene3D" id="3.30.700.10">
    <property type="entry name" value="Glycoprotein, Type 4 Pilin"/>
    <property type="match status" value="1"/>
</dbReference>
<protein>
    <recommendedName>
        <fullName evidence="9">Type II secretion system protein</fullName>
    </recommendedName>
</protein>
<keyword evidence="5 6" id="KW-0472">Membrane</keyword>
<evidence type="ECO:0008006" key="9">
    <source>
        <dbReference type="Google" id="ProtNLM"/>
    </source>
</evidence>
<dbReference type="NCBIfam" id="TIGR02532">
    <property type="entry name" value="IV_pilin_GFxxxE"/>
    <property type="match status" value="1"/>
</dbReference>
<dbReference type="PANTHER" id="PTHR30093:SF44">
    <property type="entry name" value="TYPE II SECRETION SYSTEM CORE PROTEIN G"/>
    <property type="match status" value="1"/>
</dbReference>
<evidence type="ECO:0000256" key="3">
    <source>
        <dbReference type="ARBA" id="ARBA00022692"/>
    </source>
</evidence>
<keyword evidence="4 6" id="KW-1133">Transmembrane helix</keyword>
<proteinExistence type="predicted"/>
<evidence type="ECO:0000256" key="2">
    <source>
        <dbReference type="ARBA" id="ARBA00022481"/>
    </source>
</evidence>
<dbReference type="SUPFAM" id="SSF54523">
    <property type="entry name" value="Pili subunits"/>
    <property type="match status" value="1"/>
</dbReference>
<dbReference type="PANTHER" id="PTHR30093">
    <property type="entry name" value="GENERAL SECRETION PATHWAY PROTEIN G"/>
    <property type="match status" value="1"/>
</dbReference>
<dbReference type="AlphaFoldDB" id="A0A0G0UGR2"/>
<comment type="subcellular location">
    <subcellularLocation>
        <location evidence="1">Membrane</location>
        <topology evidence="1">Single-pass membrane protein</topology>
    </subcellularLocation>
</comment>
<dbReference type="EMBL" id="LCAH01000010">
    <property type="protein sequence ID" value="KKR86636.1"/>
    <property type="molecule type" value="Genomic_DNA"/>
</dbReference>
<dbReference type="InterPro" id="IPR012902">
    <property type="entry name" value="N_methyl_site"/>
</dbReference>
<dbReference type="InterPro" id="IPR045584">
    <property type="entry name" value="Pilin-like"/>
</dbReference>
<evidence type="ECO:0000313" key="7">
    <source>
        <dbReference type="EMBL" id="KKR86636.1"/>
    </source>
</evidence>
<evidence type="ECO:0000256" key="1">
    <source>
        <dbReference type="ARBA" id="ARBA00004167"/>
    </source>
</evidence>
<dbReference type="GO" id="GO:0015627">
    <property type="term" value="C:type II protein secretion system complex"/>
    <property type="evidence" value="ECO:0007669"/>
    <property type="project" value="InterPro"/>
</dbReference>
<keyword evidence="3 6" id="KW-0812">Transmembrane</keyword>
<name>A0A0G0UGR2_9BACT</name>
<dbReference type="Proteomes" id="UP000034616">
    <property type="component" value="Unassembled WGS sequence"/>
</dbReference>
<accession>A0A0G0UGR2</accession>
<dbReference type="GO" id="GO:0016020">
    <property type="term" value="C:membrane"/>
    <property type="evidence" value="ECO:0007669"/>
    <property type="project" value="UniProtKB-SubCell"/>
</dbReference>